<dbReference type="OrthoDB" id="4255at2759"/>
<evidence type="ECO:0000256" key="3">
    <source>
        <dbReference type="ARBA" id="ARBA00006517"/>
    </source>
</evidence>
<organism evidence="15 16">
    <name type="scientific">Stylophora pistillata</name>
    <name type="common">Smooth cauliflower coral</name>
    <dbReference type="NCBI Taxonomy" id="50429"/>
    <lineage>
        <taxon>Eukaryota</taxon>
        <taxon>Metazoa</taxon>
        <taxon>Cnidaria</taxon>
        <taxon>Anthozoa</taxon>
        <taxon>Hexacorallia</taxon>
        <taxon>Scleractinia</taxon>
        <taxon>Astrocoeniina</taxon>
        <taxon>Pocilloporidae</taxon>
        <taxon>Stylophora</taxon>
    </lineage>
</organism>
<evidence type="ECO:0000256" key="8">
    <source>
        <dbReference type="ARBA" id="ARBA00022806"/>
    </source>
</evidence>
<dbReference type="InterPro" id="IPR027417">
    <property type="entry name" value="P-loop_NTPase"/>
</dbReference>
<dbReference type="Gene3D" id="3.40.50.300">
    <property type="entry name" value="P-loop containing nucleotide triphosphate hydrolases"/>
    <property type="match status" value="2"/>
</dbReference>
<dbReference type="SUPFAM" id="SSF54928">
    <property type="entry name" value="RNA-binding domain, RBD"/>
    <property type="match status" value="1"/>
</dbReference>
<evidence type="ECO:0000256" key="7">
    <source>
        <dbReference type="ARBA" id="ARBA00022801"/>
    </source>
</evidence>
<dbReference type="PROSITE" id="PS51194">
    <property type="entry name" value="HELICASE_CTER"/>
    <property type="match status" value="1"/>
</dbReference>
<comment type="caution">
    <text evidence="15">The sequence shown here is derived from an EMBL/GenBank/DDBJ whole genome shotgun (WGS) entry which is preliminary data.</text>
</comment>
<keyword evidence="8 15" id="KW-0347">Helicase</keyword>
<dbReference type="InterPro" id="IPR059027">
    <property type="entry name" value="DD_DDX21-DDX50"/>
</dbReference>
<feature type="domain" description="Helicase ATP-binding" evidence="13">
    <location>
        <begin position="98"/>
        <end position="275"/>
    </location>
</feature>
<dbReference type="PANTHER" id="PTHR47959">
    <property type="entry name" value="ATP-DEPENDENT RNA HELICASE RHLE-RELATED"/>
    <property type="match status" value="1"/>
</dbReference>
<sequence length="705" mass="79635">MSGSLRRASMLLLMRMRNYPPKSSLRTFYSLTKRSPSLVSHQLPRALSVLHPRVKEEDSKRKELESGDFSKFRISQETVELLKAKNITHLFPIQSETFDFIFDGEDVIAQARTGTGKTLSFILPLIEKLKLEKQSETYRQAPKVLVLAPTRELGKQIGGEFDYFKSSLRVGCFYGGVSYGPQAAAIERGLDIVIGTPGRLMDLVINSNLNLKELKYVVIDEVDTMLDMGFAPIVDDILQESYNYDEKPQTLVYSATLPPWVYKTAKKYMSKNKKVVDLIGTQSLKAAETVQHLAIEANKRRLAYVISDVVQVYCGAHSRALIFTETKRAADRLGFHSLLQHDSEILHGDISQAQRERALRNFREGKRRCLVATDVAARGLDIPEVDLVVLAQPPQDLDMYIHRSGRTGRAGRKGVSIVIHQEGELAKLRAVEKSTGIKFKHIKPPSADEVVKASASDAKRFIEETPPDMVEKFRDSAQTLVEKLGAVEAVAAALAQIASMYLHHSERTGRDGIHGESEHDTSSVAEGLFDEISPDMVEKYRDSAQALMEKLGAVEAVAAALAHVFKTKCRSLITDEEGFITYLLRSRFEVFGTGYMWRALENFPELTGQVHNMRLCEDSTSVVVDVPLRLEYFMKEENLLKERRIQSVERITQLPELKTRRPRRPSSDRWSNRSPRYDGREAFRKDHSSGPFESRRASEGLKKWQ</sequence>
<evidence type="ECO:0000259" key="14">
    <source>
        <dbReference type="PROSITE" id="PS51194"/>
    </source>
</evidence>
<keyword evidence="16" id="KW-1185">Reference proteome</keyword>
<proteinExistence type="inferred from homology"/>
<dbReference type="SMART" id="SM00487">
    <property type="entry name" value="DEXDc"/>
    <property type="match status" value="1"/>
</dbReference>
<feature type="region of interest" description="Disordered" evidence="12">
    <location>
        <begin position="656"/>
        <end position="705"/>
    </location>
</feature>
<dbReference type="EMBL" id="LSMT01000482">
    <property type="protein sequence ID" value="PFX17307.1"/>
    <property type="molecule type" value="Genomic_DNA"/>
</dbReference>
<evidence type="ECO:0000256" key="6">
    <source>
        <dbReference type="ARBA" id="ARBA00022741"/>
    </source>
</evidence>
<dbReference type="EC" id="3.6.4.13" evidence="4"/>
<dbReference type="Pfam" id="PF00271">
    <property type="entry name" value="Helicase_C"/>
    <property type="match status" value="1"/>
</dbReference>
<dbReference type="Proteomes" id="UP000225706">
    <property type="component" value="Unassembled WGS sequence"/>
</dbReference>
<dbReference type="InterPro" id="IPR001650">
    <property type="entry name" value="Helicase_C-like"/>
</dbReference>
<dbReference type="GO" id="GO:0005730">
    <property type="term" value="C:nucleolus"/>
    <property type="evidence" value="ECO:0007669"/>
    <property type="project" value="UniProtKB-SubCell"/>
</dbReference>
<dbReference type="STRING" id="50429.A0A2B4RLT3"/>
<dbReference type="InterPro" id="IPR012562">
    <property type="entry name" value="GUCT"/>
</dbReference>
<evidence type="ECO:0000256" key="10">
    <source>
        <dbReference type="ARBA" id="ARBA00022884"/>
    </source>
</evidence>
<comment type="similarity">
    <text evidence="3">Belongs to the DEAD box helicase family. DDX21/DDX50 subfamily.</text>
</comment>
<dbReference type="Pfam" id="PF26142">
    <property type="entry name" value="DD_DDX21-DDX50"/>
    <property type="match status" value="2"/>
</dbReference>
<dbReference type="CDD" id="cd18787">
    <property type="entry name" value="SF2_C_DEAD"/>
    <property type="match status" value="1"/>
</dbReference>
<dbReference type="InterPro" id="IPR035979">
    <property type="entry name" value="RBD_domain_sf"/>
</dbReference>
<reference evidence="16" key="1">
    <citation type="journal article" date="2017" name="bioRxiv">
        <title>Comparative analysis of the genomes of Stylophora pistillata and Acropora digitifera provides evidence for extensive differences between species of corals.</title>
        <authorList>
            <person name="Voolstra C.R."/>
            <person name="Li Y."/>
            <person name="Liew Y.J."/>
            <person name="Baumgarten S."/>
            <person name="Zoccola D."/>
            <person name="Flot J.-F."/>
            <person name="Tambutte S."/>
            <person name="Allemand D."/>
            <person name="Aranda M."/>
        </authorList>
    </citation>
    <scope>NUCLEOTIDE SEQUENCE [LARGE SCALE GENOMIC DNA]</scope>
</reference>
<evidence type="ECO:0000256" key="1">
    <source>
        <dbReference type="ARBA" id="ARBA00004496"/>
    </source>
</evidence>
<evidence type="ECO:0000313" key="15">
    <source>
        <dbReference type="EMBL" id="PFX17307.1"/>
    </source>
</evidence>
<dbReference type="AlphaFoldDB" id="A0A2B4RLT3"/>
<dbReference type="InterPro" id="IPR050079">
    <property type="entry name" value="DEAD_box_RNA_helicase"/>
</dbReference>
<dbReference type="PROSITE" id="PS51192">
    <property type="entry name" value="HELICASE_ATP_BIND_1"/>
    <property type="match status" value="1"/>
</dbReference>
<dbReference type="PANTHER" id="PTHR47959:SF19">
    <property type="entry name" value="NUCLEOLAR RNA HELICASE 2-A"/>
    <property type="match status" value="1"/>
</dbReference>
<dbReference type="InterPro" id="IPR011545">
    <property type="entry name" value="DEAD/DEAH_box_helicase_dom"/>
</dbReference>
<evidence type="ECO:0000313" key="16">
    <source>
        <dbReference type="Proteomes" id="UP000225706"/>
    </source>
</evidence>
<evidence type="ECO:0000256" key="9">
    <source>
        <dbReference type="ARBA" id="ARBA00022840"/>
    </source>
</evidence>
<feature type="domain" description="Helicase C-terminal" evidence="14">
    <location>
        <begin position="308"/>
        <end position="450"/>
    </location>
</feature>
<protein>
    <recommendedName>
        <fullName evidence="4">RNA helicase</fullName>
        <ecNumber evidence="4">3.6.4.13</ecNumber>
    </recommendedName>
</protein>
<keyword evidence="9" id="KW-0067">ATP-binding</keyword>
<dbReference type="Gene3D" id="3.30.70.2280">
    <property type="match status" value="1"/>
</dbReference>
<dbReference type="Pfam" id="PF08152">
    <property type="entry name" value="GUCT"/>
    <property type="match status" value="1"/>
</dbReference>
<dbReference type="GO" id="GO:0005524">
    <property type="term" value="F:ATP binding"/>
    <property type="evidence" value="ECO:0007669"/>
    <property type="project" value="UniProtKB-KW"/>
</dbReference>
<evidence type="ECO:0000256" key="4">
    <source>
        <dbReference type="ARBA" id="ARBA00012552"/>
    </source>
</evidence>
<keyword evidence="6" id="KW-0547">Nucleotide-binding</keyword>
<evidence type="ECO:0000259" key="13">
    <source>
        <dbReference type="PROSITE" id="PS51192"/>
    </source>
</evidence>
<comment type="subcellular location">
    <subcellularLocation>
        <location evidence="1">Cytoplasm</location>
    </subcellularLocation>
    <subcellularLocation>
        <location evidence="2">Nucleus</location>
        <location evidence="2">Nucleolus</location>
    </subcellularLocation>
</comment>
<keyword evidence="10" id="KW-0694">RNA-binding</keyword>
<dbReference type="GO" id="GO:0003724">
    <property type="term" value="F:RNA helicase activity"/>
    <property type="evidence" value="ECO:0007669"/>
    <property type="project" value="UniProtKB-EC"/>
</dbReference>
<keyword evidence="5" id="KW-0963">Cytoplasm</keyword>
<dbReference type="Pfam" id="PF00270">
    <property type="entry name" value="DEAD"/>
    <property type="match status" value="1"/>
</dbReference>
<dbReference type="GO" id="GO:0005829">
    <property type="term" value="C:cytosol"/>
    <property type="evidence" value="ECO:0007669"/>
    <property type="project" value="TreeGrafter"/>
</dbReference>
<feature type="compositionally biased region" description="Basic and acidic residues" evidence="12">
    <location>
        <begin position="665"/>
        <end position="705"/>
    </location>
</feature>
<dbReference type="GO" id="GO:0003723">
    <property type="term" value="F:RNA binding"/>
    <property type="evidence" value="ECO:0007669"/>
    <property type="project" value="UniProtKB-KW"/>
</dbReference>
<gene>
    <name evidence="15" type="primary">Ddx21</name>
    <name evidence="15" type="ORF">AWC38_SpisGene18374</name>
</gene>
<dbReference type="InterPro" id="IPR014001">
    <property type="entry name" value="Helicase_ATP-bd"/>
</dbReference>
<dbReference type="SUPFAM" id="SSF52540">
    <property type="entry name" value="P-loop containing nucleoside triphosphate hydrolases"/>
    <property type="match status" value="1"/>
</dbReference>
<accession>A0A2B4RLT3</accession>
<dbReference type="SMART" id="SM00490">
    <property type="entry name" value="HELICc"/>
    <property type="match status" value="1"/>
</dbReference>
<evidence type="ECO:0000256" key="2">
    <source>
        <dbReference type="ARBA" id="ARBA00004604"/>
    </source>
</evidence>
<keyword evidence="7" id="KW-0378">Hydrolase</keyword>
<evidence type="ECO:0000256" key="11">
    <source>
        <dbReference type="ARBA" id="ARBA00023242"/>
    </source>
</evidence>
<evidence type="ECO:0000256" key="5">
    <source>
        <dbReference type="ARBA" id="ARBA00022490"/>
    </source>
</evidence>
<name>A0A2B4RLT3_STYPI</name>
<evidence type="ECO:0000256" key="12">
    <source>
        <dbReference type="SAM" id="MobiDB-lite"/>
    </source>
</evidence>
<dbReference type="GO" id="GO:0016787">
    <property type="term" value="F:hydrolase activity"/>
    <property type="evidence" value="ECO:0007669"/>
    <property type="project" value="UniProtKB-KW"/>
</dbReference>
<keyword evidence="11" id="KW-0539">Nucleus</keyword>